<dbReference type="AlphaFoldDB" id="A0A915CZU4"/>
<sequence length="96" mass="10874">MLLSSSVFLTFQSEVIEDATAVVSVTNTTTKFQILKLFQHPYLLVVQPAVQVPQSTEVHFIRNPFAKEKVPTDDLYSFEFLHVSTQSEVSEIVLDE</sequence>
<proteinExistence type="predicted"/>
<evidence type="ECO:0000313" key="1">
    <source>
        <dbReference type="Proteomes" id="UP000887574"/>
    </source>
</evidence>
<dbReference type="WBParaSite" id="jg14424">
    <property type="protein sequence ID" value="jg14424"/>
    <property type="gene ID" value="jg14424"/>
</dbReference>
<keyword evidence="1" id="KW-1185">Reference proteome</keyword>
<accession>A0A915CZU4</accession>
<evidence type="ECO:0000313" key="2">
    <source>
        <dbReference type="WBParaSite" id="jg14424"/>
    </source>
</evidence>
<protein>
    <submittedName>
        <fullName evidence="2">MSP domain-containing protein</fullName>
    </submittedName>
</protein>
<organism evidence="1 2">
    <name type="scientific">Ditylenchus dipsaci</name>
    <dbReference type="NCBI Taxonomy" id="166011"/>
    <lineage>
        <taxon>Eukaryota</taxon>
        <taxon>Metazoa</taxon>
        <taxon>Ecdysozoa</taxon>
        <taxon>Nematoda</taxon>
        <taxon>Chromadorea</taxon>
        <taxon>Rhabditida</taxon>
        <taxon>Tylenchina</taxon>
        <taxon>Tylenchomorpha</taxon>
        <taxon>Sphaerularioidea</taxon>
        <taxon>Anguinidae</taxon>
        <taxon>Anguininae</taxon>
        <taxon>Ditylenchus</taxon>
    </lineage>
</organism>
<name>A0A915CZU4_9BILA</name>
<dbReference type="Proteomes" id="UP000887574">
    <property type="component" value="Unplaced"/>
</dbReference>
<reference evidence="2" key="1">
    <citation type="submission" date="2022-11" db="UniProtKB">
        <authorList>
            <consortium name="WormBaseParasite"/>
        </authorList>
    </citation>
    <scope>IDENTIFICATION</scope>
</reference>